<evidence type="ECO:0000256" key="1">
    <source>
        <dbReference type="ARBA" id="ARBA00011738"/>
    </source>
</evidence>
<keyword evidence="3 6" id="KW-0274">FAD</keyword>
<accession>A0ABY4P9R0</accession>
<comment type="caution">
    <text evidence="6">Lacks conserved residue(s) required for the propagation of feature annotation.</text>
</comment>
<protein>
    <recommendedName>
        <fullName evidence="6">Ferredoxin--NADP reductase</fullName>
        <shortName evidence="6">FNR</shortName>
        <shortName evidence="6">Fd-NADP(+) reductase</shortName>
        <ecNumber evidence="6">1.18.1.2</ecNumber>
    </recommendedName>
</protein>
<evidence type="ECO:0000256" key="5">
    <source>
        <dbReference type="ARBA" id="ARBA00023002"/>
    </source>
</evidence>
<evidence type="ECO:0000256" key="4">
    <source>
        <dbReference type="ARBA" id="ARBA00022857"/>
    </source>
</evidence>
<dbReference type="HAMAP" id="MF_01685">
    <property type="entry name" value="FENR2"/>
    <property type="match status" value="1"/>
</dbReference>
<dbReference type="EMBL" id="CP093366">
    <property type="protein sequence ID" value="UQS82488.1"/>
    <property type="molecule type" value="Genomic_DNA"/>
</dbReference>
<dbReference type="PRINTS" id="PR00469">
    <property type="entry name" value="PNDRDTASEII"/>
</dbReference>
<dbReference type="InterPro" id="IPR023753">
    <property type="entry name" value="FAD/NAD-binding_dom"/>
</dbReference>
<evidence type="ECO:0000256" key="2">
    <source>
        <dbReference type="ARBA" id="ARBA00022630"/>
    </source>
</evidence>
<keyword evidence="10" id="KW-1185">Reference proteome</keyword>
<keyword evidence="7" id="KW-1133">Transmembrane helix</keyword>
<name>A0ABY4P9R0_9LACO</name>
<evidence type="ECO:0000259" key="8">
    <source>
        <dbReference type="Pfam" id="PF07992"/>
    </source>
</evidence>
<evidence type="ECO:0000313" key="10">
    <source>
        <dbReference type="Proteomes" id="UP000831495"/>
    </source>
</evidence>
<dbReference type="Pfam" id="PF07992">
    <property type="entry name" value="Pyr_redox_2"/>
    <property type="match status" value="1"/>
</dbReference>
<dbReference type="InterPro" id="IPR036188">
    <property type="entry name" value="FAD/NAD-bd_sf"/>
</dbReference>
<evidence type="ECO:0000256" key="7">
    <source>
        <dbReference type="SAM" id="Phobius"/>
    </source>
</evidence>
<keyword evidence="2 6" id="KW-0285">Flavoprotein</keyword>
<feature type="transmembrane region" description="Helical" evidence="7">
    <location>
        <begin position="6"/>
        <end position="25"/>
    </location>
</feature>
<feature type="binding site" evidence="6">
    <location>
        <position position="121"/>
    </location>
    <ligand>
        <name>FAD</name>
        <dbReference type="ChEBI" id="CHEBI:57692"/>
    </ligand>
</feature>
<feature type="binding site" evidence="6">
    <location>
        <position position="323"/>
    </location>
    <ligand>
        <name>FAD</name>
        <dbReference type="ChEBI" id="CHEBI:57692"/>
    </ligand>
</feature>
<keyword evidence="4 6" id="KW-0521">NADP</keyword>
<dbReference type="Proteomes" id="UP000831495">
    <property type="component" value="Chromosome"/>
</dbReference>
<organism evidence="9 10">
    <name type="scientific">Bombilactobacillus folatiphilus</name>
    <dbReference type="NCBI Taxonomy" id="2923362"/>
    <lineage>
        <taxon>Bacteria</taxon>
        <taxon>Bacillati</taxon>
        <taxon>Bacillota</taxon>
        <taxon>Bacilli</taxon>
        <taxon>Lactobacillales</taxon>
        <taxon>Lactobacillaceae</taxon>
        <taxon>Bombilactobacillus</taxon>
    </lineage>
</organism>
<comment type="cofactor">
    <cofactor evidence="6">
        <name>FAD</name>
        <dbReference type="ChEBI" id="CHEBI:57692"/>
    </cofactor>
    <text evidence="6">Binds 1 FAD per subunit.</text>
</comment>
<keyword evidence="5 6" id="KW-0560">Oxidoreductase</keyword>
<dbReference type="PANTHER" id="PTHR48105">
    <property type="entry name" value="THIOREDOXIN REDUCTASE 1-RELATED-RELATED"/>
    <property type="match status" value="1"/>
</dbReference>
<dbReference type="SUPFAM" id="SSF51905">
    <property type="entry name" value="FAD/NAD(P)-binding domain"/>
    <property type="match status" value="1"/>
</dbReference>
<feature type="binding site" evidence="6">
    <location>
        <position position="283"/>
    </location>
    <ligand>
        <name>FAD</name>
        <dbReference type="ChEBI" id="CHEBI:57692"/>
    </ligand>
</feature>
<comment type="subunit">
    <text evidence="1 6">Homodimer.</text>
</comment>
<comment type="catalytic activity">
    <reaction evidence="6">
        <text>2 reduced [2Fe-2S]-[ferredoxin] + NADP(+) + H(+) = 2 oxidized [2Fe-2S]-[ferredoxin] + NADPH</text>
        <dbReference type="Rhea" id="RHEA:20125"/>
        <dbReference type="Rhea" id="RHEA-COMP:10000"/>
        <dbReference type="Rhea" id="RHEA-COMP:10001"/>
        <dbReference type="ChEBI" id="CHEBI:15378"/>
        <dbReference type="ChEBI" id="CHEBI:33737"/>
        <dbReference type="ChEBI" id="CHEBI:33738"/>
        <dbReference type="ChEBI" id="CHEBI:57783"/>
        <dbReference type="ChEBI" id="CHEBI:58349"/>
        <dbReference type="EC" id="1.18.1.2"/>
    </reaction>
</comment>
<feature type="binding site" evidence="6">
    <location>
        <position position="48"/>
    </location>
    <ligand>
        <name>FAD</name>
        <dbReference type="ChEBI" id="CHEBI:57692"/>
    </ligand>
</feature>
<feature type="binding site" evidence="6">
    <location>
        <position position="88"/>
    </location>
    <ligand>
        <name>FAD</name>
        <dbReference type="ChEBI" id="CHEBI:57692"/>
    </ligand>
</feature>
<proteinExistence type="inferred from homology"/>
<dbReference type="InterPro" id="IPR050097">
    <property type="entry name" value="Ferredoxin-NADP_redctase_2"/>
</dbReference>
<evidence type="ECO:0000256" key="3">
    <source>
        <dbReference type="ARBA" id="ARBA00022827"/>
    </source>
</evidence>
<dbReference type="InterPro" id="IPR022890">
    <property type="entry name" value="Fd--NADP_Rdtase_type_2"/>
</dbReference>
<reference evidence="9" key="1">
    <citation type="journal article" date="2022" name="Int. J. Syst. Evol. Microbiol.">
        <title>Apilactobacillus apisilvae sp. nov., Nicolia spurrieriana gen. nov. sp. nov., Bombilactobacillus folatiphilus sp. nov. and Bombilactobacillus thymidiniphilus sp. nov., four new lactic acid bacterial isolates from stingless bees Tetragonula carbonaria and Austroplebeia australis.</title>
        <authorList>
            <person name="Oliphant S.A."/>
            <person name="Watson-Haigh N.S."/>
            <person name="Sumby K.M."/>
            <person name="Gardner J."/>
            <person name="Groom S."/>
            <person name="Jiranek V."/>
        </authorList>
    </citation>
    <scope>NUCLEOTIDE SEQUENCE</scope>
    <source>
        <strain evidence="9">SG4_D2</strain>
    </source>
</reference>
<dbReference type="Gene3D" id="3.50.50.60">
    <property type="entry name" value="FAD/NAD(P)-binding domain"/>
    <property type="match status" value="2"/>
</dbReference>
<feature type="binding site" evidence="6">
    <location>
        <position position="43"/>
    </location>
    <ligand>
        <name>FAD</name>
        <dbReference type="ChEBI" id="CHEBI:57692"/>
    </ligand>
</feature>
<dbReference type="PRINTS" id="PR00368">
    <property type="entry name" value="FADPNR"/>
</dbReference>
<feature type="domain" description="FAD/NAD(P)-binding" evidence="8">
    <location>
        <begin position="6"/>
        <end position="290"/>
    </location>
</feature>
<gene>
    <name evidence="9" type="ORF">MOO45_02055</name>
</gene>
<comment type="similarity">
    <text evidence="6">Belongs to the ferredoxin--NADP reductase type 2 family.</text>
</comment>
<evidence type="ECO:0000256" key="6">
    <source>
        <dbReference type="HAMAP-Rule" id="MF_01685"/>
    </source>
</evidence>
<keyword evidence="7" id="KW-0812">Transmembrane</keyword>
<feature type="binding site" evidence="6">
    <location>
        <position position="35"/>
    </location>
    <ligand>
        <name>FAD</name>
        <dbReference type="ChEBI" id="CHEBI:57692"/>
    </ligand>
</feature>
<dbReference type="RefSeq" id="WP_249514766.1">
    <property type="nucleotide sequence ID" value="NZ_CP093366.1"/>
</dbReference>
<keyword evidence="7" id="KW-0472">Membrane</keyword>
<sequence length="327" mass="36783">MQNIIYDLAIIGGGPIGIFTAYYAAMRNLKTILIESMPKLGGQPSNLYSQKKIYDVAGQFGITGEKLINRLVNTNQQFQYKVCLKTTVLQIHHDCSHYQLNTNHNKILSKAVIITAGNGPFTPRKLNFDYDPNIEGKQLTYFVQNLNDFKNQDVLVAGGGDTAVDWALAINKLANNTYLLHRRNQFRALESSIKSLNKSTVNLLTPNIITGIYLNHQQKLNVTYKTIKIGTEHQLVVDKLLVNYGMINDSRLLKTWHLNLQGPFIQVDSKMHTNRKHIYAAGDVVSYPGKERLITLGFAEGPIAVNTAIEELYPDKRHLAHSSSLFN</sequence>
<dbReference type="EC" id="1.18.1.2" evidence="6"/>
<evidence type="ECO:0000313" key="9">
    <source>
        <dbReference type="EMBL" id="UQS82488.1"/>
    </source>
</evidence>